<dbReference type="OrthoDB" id="3252676at2"/>
<keyword evidence="2" id="KW-0805">Transcription regulation</keyword>
<proteinExistence type="inferred from homology"/>
<evidence type="ECO:0000313" key="9">
    <source>
        <dbReference type="Proteomes" id="UP000313849"/>
    </source>
</evidence>
<dbReference type="Proteomes" id="UP000313849">
    <property type="component" value="Unassembled WGS sequence"/>
</dbReference>
<gene>
    <name evidence="8" type="ORF">FH969_05995</name>
</gene>
<accession>A0A5C5BBX2</accession>
<dbReference type="Pfam" id="PF00126">
    <property type="entry name" value="HTH_1"/>
    <property type="match status" value="1"/>
</dbReference>
<evidence type="ECO:0000256" key="6">
    <source>
        <dbReference type="SAM" id="MobiDB-lite"/>
    </source>
</evidence>
<dbReference type="Pfam" id="PF03466">
    <property type="entry name" value="LysR_substrate"/>
    <property type="match status" value="1"/>
</dbReference>
<dbReference type="InterPro" id="IPR050176">
    <property type="entry name" value="LTTR"/>
</dbReference>
<evidence type="ECO:0000256" key="2">
    <source>
        <dbReference type="ARBA" id="ARBA00023015"/>
    </source>
</evidence>
<dbReference type="InterPro" id="IPR005119">
    <property type="entry name" value="LysR_subst-bd"/>
</dbReference>
<dbReference type="InterPro" id="IPR017685">
    <property type="entry name" value="ArgP"/>
</dbReference>
<dbReference type="GO" id="GO:0003700">
    <property type="term" value="F:DNA-binding transcription factor activity"/>
    <property type="evidence" value="ECO:0007669"/>
    <property type="project" value="InterPro"/>
</dbReference>
<reference evidence="8 9" key="1">
    <citation type="submission" date="2019-06" db="EMBL/GenBank/DDBJ databases">
        <title>Draft genome sequence of Miniimonas arenae KCTC 19750T isolated from sea sand.</title>
        <authorList>
            <person name="Park S.-J."/>
        </authorList>
    </citation>
    <scope>NUCLEOTIDE SEQUENCE [LARGE SCALE GENOMIC DNA]</scope>
    <source>
        <strain evidence="8 9">KCTC 19750</strain>
    </source>
</reference>
<keyword evidence="3" id="KW-0238">DNA-binding</keyword>
<dbReference type="PROSITE" id="PS50931">
    <property type="entry name" value="HTH_LYSR"/>
    <property type="match status" value="1"/>
</dbReference>
<feature type="region of interest" description="Disordered" evidence="6">
    <location>
        <begin position="314"/>
        <end position="343"/>
    </location>
</feature>
<dbReference type="Gene3D" id="1.10.10.10">
    <property type="entry name" value="Winged helix-like DNA-binding domain superfamily/Winged helix DNA-binding domain"/>
    <property type="match status" value="1"/>
</dbReference>
<dbReference type="EMBL" id="VENP01000016">
    <property type="protein sequence ID" value="TNU75092.1"/>
    <property type="molecule type" value="Genomic_DNA"/>
</dbReference>
<dbReference type="NCBIfam" id="TIGR03298">
    <property type="entry name" value="argP"/>
    <property type="match status" value="1"/>
</dbReference>
<sequence>MSTDPGAVTQHRAPDWDLPQLRALAAVVDHGSLEAAARALSVTPSAVSQRLKALERTVGAVLLRRTRPVRVTAQGEPVLRFARQVDLLAADAELAAQDAGAAGPVGGTTSRPTLRLAVNADSLATWVLPALAPLSADVDLVFVREDQDHTAEVLRTGDATAAVTSVSTPVQGCTVTPLGAMRYLPMASPAFARRHFPEGLTTASLAVAPVVVFDDRDRLQHRLLEDWGVRSAPPSHVVPASAEFVTAVRLGYGWGMVPELQVPTWTAADAVVLTTPDGAPSPAIDVTLFWQQWSLRTATLDAVASAVRTAAADALRPMATSPSAKRRGSSGRRGGPARVGSGP</sequence>
<evidence type="ECO:0000313" key="8">
    <source>
        <dbReference type="EMBL" id="TNU75092.1"/>
    </source>
</evidence>
<evidence type="ECO:0000256" key="3">
    <source>
        <dbReference type="ARBA" id="ARBA00023125"/>
    </source>
</evidence>
<dbReference type="PANTHER" id="PTHR30579">
    <property type="entry name" value="TRANSCRIPTIONAL REGULATOR"/>
    <property type="match status" value="1"/>
</dbReference>
<dbReference type="GO" id="GO:0003677">
    <property type="term" value="F:DNA binding"/>
    <property type="evidence" value="ECO:0007669"/>
    <property type="project" value="UniProtKB-KW"/>
</dbReference>
<dbReference type="Gene3D" id="3.40.190.290">
    <property type="match status" value="1"/>
</dbReference>
<organism evidence="8 9">
    <name type="scientific">Miniimonas arenae</name>
    <dbReference type="NCBI Taxonomy" id="676201"/>
    <lineage>
        <taxon>Bacteria</taxon>
        <taxon>Bacillati</taxon>
        <taxon>Actinomycetota</taxon>
        <taxon>Actinomycetes</taxon>
        <taxon>Micrococcales</taxon>
        <taxon>Beutenbergiaceae</taxon>
        <taxon>Miniimonas</taxon>
    </lineage>
</organism>
<dbReference type="PANTHER" id="PTHR30579:SF2">
    <property type="entry name" value="HTH-TYPE TRANSCRIPTIONAL REGULATOR ARGP"/>
    <property type="match status" value="1"/>
</dbReference>
<feature type="domain" description="HTH lysR-type" evidence="7">
    <location>
        <begin position="16"/>
        <end position="72"/>
    </location>
</feature>
<dbReference type="InterPro" id="IPR036388">
    <property type="entry name" value="WH-like_DNA-bd_sf"/>
</dbReference>
<evidence type="ECO:0000256" key="4">
    <source>
        <dbReference type="ARBA" id="ARBA00023159"/>
    </source>
</evidence>
<dbReference type="InterPro" id="IPR036390">
    <property type="entry name" value="WH_DNA-bd_sf"/>
</dbReference>
<dbReference type="AlphaFoldDB" id="A0A5C5BBX2"/>
<keyword evidence="4" id="KW-0010">Activator</keyword>
<evidence type="ECO:0000256" key="1">
    <source>
        <dbReference type="ARBA" id="ARBA00009437"/>
    </source>
</evidence>
<name>A0A5C5BBX2_9MICO</name>
<evidence type="ECO:0000256" key="5">
    <source>
        <dbReference type="ARBA" id="ARBA00023163"/>
    </source>
</evidence>
<dbReference type="InterPro" id="IPR000847">
    <property type="entry name" value="LysR_HTH_N"/>
</dbReference>
<comment type="caution">
    <text evidence="8">The sequence shown here is derived from an EMBL/GenBank/DDBJ whole genome shotgun (WGS) entry which is preliminary data.</text>
</comment>
<keyword evidence="9" id="KW-1185">Reference proteome</keyword>
<comment type="similarity">
    <text evidence="1">Belongs to the LysR transcriptional regulatory family.</text>
</comment>
<dbReference type="SUPFAM" id="SSF46785">
    <property type="entry name" value="Winged helix' DNA-binding domain"/>
    <property type="match status" value="1"/>
</dbReference>
<dbReference type="NCBIfam" id="NF002964">
    <property type="entry name" value="PRK03635.1"/>
    <property type="match status" value="1"/>
</dbReference>
<keyword evidence="5" id="KW-0804">Transcription</keyword>
<dbReference type="SUPFAM" id="SSF53850">
    <property type="entry name" value="Periplasmic binding protein-like II"/>
    <property type="match status" value="1"/>
</dbReference>
<dbReference type="RefSeq" id="WP_108718773.1">
    <property type="nucleotide sequence ID" value="NZ_VENP01000016.1"/>
</dbReference>
<protein>
    <submittedName>
        <fullName evidence="8">LysR family transcriptional regulator ArgP</fullName>
    </submittedName>
</protein>
<evidence type="ECO:0000259" key="7">
    <source>
        <dbReference type="PROSITE" id="PS50931"/>
    </source>
</evidence>